<organism evidence="2 3">
    <name type="scientific">Galerina marginata (strain CBS 339.88)</name>
    <dbReference type="NCBI Taxonomy" id="685588"/>
    <lineage>
        <taxon>Eukaryota</taxon>
        <taxon>Fungi</taxon>
        <taxon>Dikarya</taxon>
        <taxon>Basidiomycota</taxon>
        <taxon>Agaricomycotina</taxon>
        <taxon>Agaricomycetes</taxon>
        <taxon>Agaricomycetidae</taxon>
        <taxon>Agaricales</taxon>
        <taxon>Agaricineae</taxon>
        <taxon>Strophariaceae</taxon>
        <taxon>Galerina</taxon>
    </lineage>
</organism>
<evidence type="ECO:0000313" key="3">
    <source>
        <dbReference type="Proteomes" id="UP000027222"/>
    </source>
</evidence>
<feature type="signal peptide" evidence="1">
    <location>
        <begin position="1"/>
        <end position="21"/>
    </location>
</feature>
<gene>
    <name evidence="2" type="ORF">GALMADRAFT_137830</name>
</gene>
<reference evidence="3" key="1">
    <citation type="journal article" date="2014" name="Proc. Natl. Acad. Sci. U.S.A.">
        <title>Extensive sampling of basidiomycete genomes demonstrates inadequacy of the white-rot/brown-rot paradigm for wood decay fungi.</title>
        <authorList>
            <person name="Riley R."/>
            <person name="Salamov A.A."/>
            <person name="Brown D.W."/>
            <person name="Nagy L.G."/>
            <person name="Floudas D."/>
            <person name="Held B.W."/>
            <person name="Levasseur A."/>
            <person name="Lombard V."/>
            <person name="Morin E."/>
            <person name="Otillar R."/>
            <person name="Lindquist E.A."/>
            <person name="Sun H."/>
            <person name="LaButti K.M."/>
            <person name="Schmutz J."/>
            <person name="Jabbour D."/>
            <person name="Luo H."/>
            <person name="Baker S.E."/>
            <person name="Pisabarro A.G."/>
            <person name="Walton J.D."/>
            <person name="Blanchette R.A."/>
            <person name="Henrissat B."/>
            <person name="Martin F."/>
            <person name="Cullen D."/>
            <person name="Hibbett D.S."/>
            <person name="Grigoriev I.V."/>
        </authorList>
    </citation>
    <scope>NUCLEOTIDE SEQUENCE [LARGE SCALE GENOMIC DNA]</scope>
    <source>
        <strain evidence="3">CBS 339.88</strain>
    </source>
</reference>
<evidence type="ECO:0000313" key="2">
    <source>
        <dbReference type="EMBL" id="KDR78835.1"/>
    </source>
</evidence>
<dbReference type="HOGENOM" id="CLU_3125181_0_0_1"/>
<feature type="chain" id="PRO_5001646551" evidence="1">
    <location>
        <begin position="22"/>
        <end position="50"/>
    </location>
</feature>
<keyword evidence="3" id="KW-1185">Reference proteome</keyword>
<keyword evidence="1" id="KW-0732">Signal</keyword>
<accession>A0A067T6L4</accession>
<protein>
    <submittedName>
        <fullName evidence="2">Uncharacterized protein</fullName>
    </submittedName>
</protein>
<proteinExistence type="predicted"/>
<evidence type="ECO:0000256" key="1">
    <source>
        <dbReference type="SAM" id="SignalP"/>
    </source>
</evidence>
<sequence length="50" mass="5482">MKFALASVVVFIAALATSVVATEPEAYIQAREPEINHREVHGYLDIALNL</sequence>
<dbReference type="AlphaFoldDB" id="A0A067T6L4"/>
<dbReference type="Proteomes" id="UP000027222">
    <property type="component" value="Unassembled WGS sequence"/>
</dbReference>
<name>A0A067T6L4_GALM3</name>
<dbReference type="EMBL" id="KL142374">
    <property type="protein sequence ID" value="KDR78835.1"/>
    <property type="molecule type" value="Genomic_DNA"/>
</dbReference>